<dbReference type="NCBIfam" id="TIGR00675">
    <property type="entry name" value="dcm"/>
    <property type="match status" value="1"/>
</dbReference>
<organism evidence="9 10">
    <name type="scientific">Rhodoblastus acidophilus</name>
    <name type="common">Rhodopseudomonas acidophila</name>
    <dbReference type="NCBI Taxonomy" id="1074"/>
    <lineage>
        <taxon>Bacteria</taxon>
        <taxon>Pseudomonadati</taxon>
        <taxon>Pseudomonadota</taxon>
        <taxon>Alphaproteobacteria</taxon>
        <taxon>Hyphomicrobiales</taxon>
        <taxon>Rhodoblastaceae</taxon>
        <taxon>Rhodoblastus</taxon>
    </lineage>
</organism>
<name>A0A6N8DRM3_RHOAC</name>
<dbReference type="InterPro" id="IPR001525">
    <property type="entry name" value="C5_MeTfrase"/>
</dbReference>
<keyword evidence="2 7" id="KW-0489">Methyltransferase</keyword>
<evidence type="ECO:0000313" key="9">
    <source>
        <dbReference type="EMBL" id="MTV31821.1"/>
    </source>
</evidence>
<dbReference type="InterPro" id="IPR050750">
    <property type="entry name" value="C5-MTase"/>
</dbReference>
<keyword evidence="3 7" id="KW-0808">Transferase</keyword>
<evidence type="ECO:0000256" key="5">
    <source>
        <dbReference type="ARBA" id="ARBA00022747"/>
    </source>
</evidence>
<keyword evidence="5" id="KW-0680">Restriction system</keyword>
<evidence type="ECO:0000256" key="6">
    <source>
        <dbReference type="ARBA" id="ARBA00047422"/>
    </source>
</evidence>
<dbReference type="Gene3D" id="3.90.120.10">
    <property type="entry name" value="DNA Methylase, subunit A, domain 2"/>
    <property type="match status" value="1"/>
</dbReference>
<accession>A0A6N8DRM3</accession>
<reference evidence="9 10" key="1">
    <citation type="submission" date="2019-11" db="EMBL/GenBank/DDBJ databases">
        <title>Whole-genome sequence of a Rhodoblastus acidophilus DSM 142.</title>
        <authorList>
            <person name="Kyndt J.A."/>
            <person name="Meyer T.E."/>
        </authorList>
    </citation>
    <scope>NUCLEOTIDE SEQUENCE [LARGE SCALE GENOMIC DNA]</scope>
    <source>
        <strain evidence="9 10">DSM 142</strain>
    </source>
</reference>
<dbReference type="OrthoDB" id="9813719at2"/>
<dbReference type="PROSITE" id="PS51679">
    <property type="entry name" value="SAM_MT_C5"/>
    <property type="match status" value="1"/>
</dbReference>
<dbReference type="PANTHER" id="PTHR46098:SF1">
    <property type="entry name" value="TRNA (CYTOSINE(38)-C(5))-METHYLTRANSFERASE"/>
    <property type="match status" value="1"/>
</dbReference>
<evidence type="ECO:0000256" key="7">
    <source>
        <dbReference type="PROSITE-ProRule" id="PRU01016"/>
    </source>
</evidence>
<comment type="caution">
    <text evidence="9">The sequence shown here is derived from an EMBL/GenBank/DDBJ whole genome shotgun (WGS) entry which is preliminary data.</text>
</comment>
<dbReference type="PANTHER" id="PTHR46098">
    <property type="entry name" value="TRNA (CYTOSINE(38)-C(5))-METHYLTRANSFERASE"/>
    <property type="match status" value="1"/>
</dbReference>
<dbReference type="GO" id="GO:0032259">
    <property type="term" value="P:methylation"/>
    <property type="evidence" value="ECO:0007669"/>
    <property type="project" value="UniProtKB-KW"/>
</dbReference>
<dbReference type="Proteomes" id="UP000439113">
    <property type="component" value="Unassembled WGS sequence"/>
</dbReference>
<dbReference type="GO" id="GO:0003886">
    <property type="term" value="F:DNA (cytosine-5-)-methyltransferase activity"/>
    <property type="evidence" value="ECO:0007669"/>
    <property type="project" value="UniProtKB-EC"/>
</dbReference>
<dbReference type="SUPFAM" id="SSF53335">
    <property type="entry name" value="S-adenosyl-L-methionine-dependent methyltransferases"/>
    <property type="match status" value="1"/>
</dbReference>
<comment type="catalytic activity">
    <reaction evidence="6">
        <text>a 2'-deoxycytidine in DNA + S-adenosyl-L-methionine = a 5-methyl-2'-deoxycytidine in DNA + S-adenosyl-L-homocysteine + H(+)</text>
        <dbReference type="Rhea" id="RHEA:13681"/>
        <dbReference type="Rhea" id="RHEA-COMP:11369"/>
        <dbReference type="Rhea" id="RHEA-COMP:11370"/>
        <dbReference type="ChEBI" id="CHEBI:15378"/>
        <dbReference type="ChEBI" id="CHEBI:57856"/>
        <dbReference type="ChEBI" id="CHEBI:59789"/>
        <dbReference type="ChEBI" id="CHEBI:85452"/>
        <dbReference type="ChEBI" id="CHEBI:85454"/>
        <dbReference type="EC" id="2.1.1.37"/>
    </reaction>
</comment>
<dbReference type="RefSeq" id="WP_155446508.1">
    <property type="nucleotide sequence ID" value="NZ_JAOQNR010000015.1"/>
</dbReference>
<evidence type="ECO:0000256" key="8">
    <source>
        <dbReference type="RuleBase" id="RU000416"/>
    </source>
</evidence>
<keyword evidence="4 7" id="KW-0949">S-adenosyl-L-methionine</keyword>
<evidence type="ECO:0000313" key="10">
    <source>
        <dbReference type="Proteomes" id="UP000439113"/>
    </source>
</evidence>
<sequence length="386" mass="42396">MTRTYYEFFAGGGMARLGLGPGWTCLFANDFDPEKAESYRANWGGEEFVCRDLAEVGVDQLPGAVDLAWASFPCQDLSLAGNGRGMGGAQDEVKTRSGAFWLFHAKMRALRAERRAPKLIVLENVSGVLTSRGGRDFCAVVAALGDLGYRVGAFVLDARLFTPQSRPRVFFIAARDDSFARAYAAPAPENLWTPPALLAAHSRLPPEQAARWLWWRLPKPALRNVELIDLLEEEPEQACWRSSAATQKLLDLMAPAHLEKIREAQASGLRVVGAVYRRTRIDERGRKAQRAEVRFDGMAGCLRTPGGGSSRQILMEVQGESIRSRLLSPRESARLMGLPDSYILPRNATQAYKLCGDGLCAPVIRHLAQNLLEPLLDGEASLAAAE</sequence>
<evidence type="ECO:0000256" key="4">
    <source>
        <dbReference type="ARBA" id="ARBA00022691"/>
    </source>
</evidence>
<dbReference type="Gene3D" id="3.40.50.150">
    <property type="entry name" value="Vaccinia Virus protein VP39"/>
    <property type="match status" value="1"/>
</dbReference>
<evidence type="ECO:0000256" key="1">
    <source>
        <dbReference type="ARBA" id="ARBA00011975"/>
    </source>
</evidence>
<proteinExistence type="inferred from homology"/>
<comment type="similarity">
    <text evidence="7 8">Belongs to the class I-like SAM-binding methyltransferase superfamily. C5-methyltransferase family.</text>
</comment>
<dbReference type="InterPro" id="IPR029063">
    <property type="entry name" value="SAM-dependent_MTases_sf"/>
</dbReference>
<dbReference type="PRINTS" id="PR00105">
    <property type="entry name" value="C5METTRFRASE"/>
</dbReference>
<dbReference type="Pfam" id="PF00145">
    <property type="entry name" value="DNA_methylase"/>
    <property type="match status" value="1"/>
</dbReference>
<dbReference type="GO" id="GO:0009307">
    <property type="term" value="P:DNA restriction-modification system"/>
    <property type="evidence" value="ECO:0007669"/>
    <property type="project" value="UniProtKB-KW"/>
</dbReference>
<gene>
    <name evidence="9" type="primary">dcm</name>
    <name evidence="9" type="ORF">GJ654_12580</name>
</gene>
<evidence type="ECO:0000256" key="2">
    <source>
        <dbReference type="ARBA" id="ARBA00022603"/>
    </source>
</evidence>
<dbReference type="AlphaFoldDB" id="A0A6N8DRM3"/>
<dbReference type="EMBL" id="WNKS01000011">
    <property type="protein sequence ID" value="MTV31821.1"/>
    <property type="molecule type" value="Genomic_DNA"/>
</dbReference>
<dbReference type="EC" id="2.1.1.37" evidence="1"/>
<feature type="active site" evidence="7">
    <location>
        <position position="74"/>
    </location>
</feature>
<protein>
    <recommendedName>
        <fullName evidence="1">DNA (cytosine-5-)-methyltransferase</fullName>
        <ecNumber evidence="1">2.1.1.37</ecNumber>
    </recommendedName>
</protein>
<evidence type="ECO:0000256" key="3">
    <source>
        <dbReference type="ARBA" id="ARBA00022679"/>
    </source>
</evidence>